<dbReference type="InterPro" id="IPR009057">
    <property type="entry name" value="Homeodomain-like_sf"/>
</dbReference>
<feature type="compositionally biased region" description="Basic residues" evidence="1">
    <location>
        <begin position="364"/>
        <end position="374"/>
    </location>
</feature>
<sequence length="567" mass="62770">MRNRFRPNVTPRSSRRSGPDRTISTSSTSCPSVSEPEQPQRGEETAVFIPPNSSRALVNTECPEVVLSAVEVTSTVQEPDESIPKATTTEIAKTTAKTRRPRIKPSVKPTARARKKPPTDAPKTVLQEANESASAAAEIEEVVATTTTSTTVDTAPSIDTSTINANNKQQPKPKPQSNTQAETSTEISKQTESSVSTSEGNQSSVGSSLTRRKRAIPNVGAAARRRSSVSVPKESTPDNRASQPESSVSQLIQEVSDKALPENDEVEERSNKRPRTASEPPLDNILGVAEVIVESVTATETQPVEEQVIEEDEEEATNKRVEEKKRKPRHSRPKEPLDPSKMTLQDLIYFNPKDNPMKSSVDAKRRKIGNKRKPSQSNESENGDANAIEVDGQDATDQASTTTEQTAEPSTDTPTPQEGDEDRVHAPQVKIGADGCIILDEESLLIKSPPNSTLQERDIVYEDSNNLNYAAFFKQPKRTKWSMPETLKFYKALSQVGTDFSLMMPLFPKRRRRELKAKFKREEKVHQDLVDRALVHRTPITIEMFQRPDKPEEDILDDDDSNISTAK</sequence>
<feature type="compositionally biased region" description="Low complexity" evidence="1">
    <location>
        <begin position="128"/>
        <end position="155"/>
    </location>
</feature>
<feature type="compositionally biased region" description="Basic residues" evidence="1">
    <location>
        <begin position="96"/>
        <end position="116"/>
    </location>
</feature>
<dbReference type="Pfam" id="PF15963">
    <property type="entry name" value="Myb_DNA-bind_7"/>
    <property type="match status" value="1"/>
</dbReference>
<feature type="compositionally biased region" description="Polar residues" evidence="1">
    <location>
        <begin position="395"/>
        <end position="416"/>
    </location>
</feature>
<dbReference type="RefSeq" id="XP_031574555.1">
    <property type="nucleotide sequence ID" value="XM_031718695.1"/>
</dbReference>
<feature type="region of interest" description="Disordered" evidence="1">
    <location>
        <begin position="546"/>
        <end position="567"/>
    </location>
</feature>
<dbReference type="GO" id="GO:0000126">
    <property type="term" value="C:transcription factor TFIIIB complex"/>
    <property type="evidence" value="ECO:0007669"/>
    <property type="project" value="TreeGrafter"/>
</dbReference>
<dbReference type="InterPro" id="IPR039467">
    <property type="entry name" value="TFIIIB_B''_Myb"/>
</dbReference>
<feature type="compositionally biased region" description="Acidic residues" evidence="1">
    <location>
        <begin position="551"/>
        <end position="561"/>
    </location>
</feature>
<dbReference type="KEGG" id="aten:116308305"/>
<dbReference type="GO" id="GO:0070898">
    <property type="term" value="P:RNA polymerase III preinitiation complex assembly"/>
    <property type="evidence" value="ECO:0007669"/>
    <property type="project" value="TreeGrafter"/>
</dbReference>
<evidence type="ECO:0000256" key="1">
    <source>
        <dbReference type="SAM" id="MobiDB-lite"/>
    </source>
</evidence>
<dbReference type="GO" id="GO:0001156">
    <property type="term" value="F:TFIIIC-class transcription factor complex binding"/>
    <property type="evidence" value="ECO:0007669"/>
    <property type="project" value="TreeGrafter"/>
</dbReference>
<feature type="region of interest" description="Disordered" evidence="1">
    <location>
        <begin position="1"/>
        <end position="53"/>
    </location>
</feature>
<dbReference type="PANTHER" id="PTHR22929:SF0">
    <property type="entry name" value="TRANSCRIPTION FACTOR TFIIIB COMPONENT B'' HOMOLOG"/>
    <property type="match status" value="1"/>
</dbReference>
<name>A0A6P8JDJ1_ACTTE</name>
<feature type="domain" description="Transcription factor TFIIIB component B'' Myb" evidence="2">
    <location>
        <begin position="472"/>
        <end position="548"/>
    </location>
</feature>
<feature type="compositionally biased region" description="Polar residues" evidence="1">
    <location>
        <begin position="238"/>
        <end position="253"/>
    </location>
</feature>
<dbReference type="GeneID" id="116308305"/>
<feature type="compositionally biased region" description="Basic and acidic residues" evidence="1">
    <location>
        <begin position="316"/>
        <end position="325"/>
    </location>
</feature>
<reference evidence="4" key="1">
    <citation type="submission" date="2025-08" db="UniProtKB">
        <authorList>
            <consortium name="RefSeq"/>
        </authorList>
    </citation>
    <scope>IDENTIFICATION</scope>
    <source>
        <tissue evidence="4">Tentacle</tissue>
    </source>
</reference>
<dbReference type="SUPFAM" id="SSF46689">
    <property type="entry name" value="Homeodomain-like"/>
    <property type="match status" value="1"/>
</dbReference>
<keyword evidence="3" id="KW-1185">Reference proteome</keyword>
<protein>
    <submittedName>
        <fullName evidence="4">Transcription factor TFIIIB component B'' homolog</fullName>
    </submittedName>
</protein>
<dbReference type="OrthoDB" id="272624at2759"/>
<evidence type="ECO:0000313" key="4">
    <source>
        <dbReference type="RefSeq" id="XP_031574555.1"/>
    </source>
</evidence>
<dbReference type="InParanoid" id="A0A6P8JDJ1"/>
<accession>A0A6P8JDJ1</accession>
<organism evidence="3 4">
    <name type="scientific">Actinia tenebrosa</name>
    <name type="common">Australian red waratah sea anemone</name>
    <dbReference type="NCBI Taxonomy" id="6105"/>
    <lineage>
        <taxon>Eukaryota</taxon>
        <taxon>Metazoa</taxon>
        <taxon>Cnidaria</taxon>
        <taxon>Anthozoa</taxon>
        <taxon>Hexacorallia</taxon>
        <taxon>Actiniaria</taxon>
        <taxon>Actiniidae</taxon>
        <taxon>Actinia</taxon>
    </lineage>
</organism>
<dbReference type="Proteomes" id="UP000515163">
    <property type="component" value="Unplaced"/>
</dbReference>
<gene>
    <name evidence="4" type="primary">LOC116308305</name>
</gene>
<feature type="compositionally biased region" description="Low complexity" evidence="1">
    <location>
        <begin position="22"/>
        <end position="34"/>
    </location>
</feature>
<proteinExistence type="predicted"/>
<evidence type="ECO:0000259" key="2">
    <source>
        <dbReference type="Pfam" id="PF15963"/>
    </source>
</evidence>
<evidence type="ECO:0000313" key="3">
    <source>
        <dbReference type="Proteomes" id="UP000515163"/>
    </source>
</evidence>
<dbReference type="AlphaFoldDB" id="A0A6P8JDJ1"/>
<dbReference type="PANTHER" id="PTHR22929">
    <property type="entry name" value="RNA POLYMERASE III TRANSCRIPTION INITIATION FACTOR B"/>
    <property type="match status" value="1"/>
</dbReference>
<feature type="region of interest" description="Disordered" evidence="1">
    <location>
        <begin position="92"/>
        <end position="423"/>
    </location>
</feature>
<feature type="compositionally biased region" description="Polar residues" evidence="1">
    <location>
        <begin position="157"/>
        <end position="209"/>
    </location>
</feature>